<gene>
    <name evidence="3" type="ORF">TCON_1059</name>
</gene>
<evidence type="ECO:0000256" key="1">
    <source>
        <dbReference type="SAM" id="Phobius"/>
    </source>
</evidence>
<evidence type="ECO:0000313" key="3">
    <source>
        <dbReference type="EMBL" id="KAF7683731.1"/>
    </source>
</evidence>
<evidence type="ECO:0000259" key="2">
    <source>
        <dbReference type="PROSITE" id="PS50206"/>
    </source>
</evidence>
<dbReference type="PROSITE" id="PS50206">
    <property type="entry name" value="RHODANESE_3"/>
    <property type="match status" value="1"/>
</dbReference>
<feature type="transmembrane region" description="Helical" evidence="1">
    <location>
        <begin position="37"/>
        <end position="64"/>
    </location>
</feature>
<dbReference type="InterPro" id="IPR001763">
    <property type="entry name" value="Rhodanese-like_dom"/>
</dbReference>
<evidence type="ECO:0000313" key="4">
    <source>
        <dbReference type="Proteomes" id="UP001516464"/>
    </source>
</evidence>
<comment type="caution">
    <text evidence="3">The sequence shown here is derived from an EMBL/GenBank/DDBJ whole genome shotgun (WGS) entry which is preliminary data.</text>
</comment>
<keyword evidence="4" id="KW-1185">Reference proteome</keyword>
<dbReference type="InterPro" id="IPR035985">
    <property type="entry name" value="Ubiquitin-activating_enz"/>
</dbReference>
<keyword evidence="3" id="KW-0808">Transferase</keyword>
<feature type="domain" description="Rhodanese" evidence="2">
    <location>
        <begin position="275"/>
        <end position="362"/>
    </location>
</feature>
<dbReference type="CDD" id="cd00757">
    <property type="entry name" value="ThiF_MoeB_HesA_family"/>
    <property type="match status" value="1"/>
</dbReference>
<dbReference type="Pfam" id="PF00581">
    <property type="entry name" value="Rhodanese"/>
    <property type="match status" value="1"/>
</dbReference>
<dbReference type="InterPro" id="IPR000594">
    <property type="entry name" value="ThiF_NAD_FAD-bd"/>
</dbReference>
<dbReference type="SUPFAM" id="SSF52821">
    <property type="entry name" value="Rhodanese/Cell cycle control phosphatase"/>
    <property type="match status" value="1"/>
</dbReference>
<dbReference type="SUPFAM" id="SSF69572">
    <property type="entry name" value="Activating enzymes of the ubiquitin-like proteins"/>
    <property type="match status" value="1"/>
</dbReference>
<dbReference type="Proteomes" id="UP001516464">
    <property type="component" value="Unassembled WGS sequence"/>
</dbReference>
<reference evidence="3 4" key="1">
    <citation type="submission" date="2019-01" db="EMBL/GenBank/DDBJ databases">
        <title>Genomes sequencing and comparative genomics of infectious freshwater microsporidia, Cucumispora dikerogammari and Thelohania contejeani.</title>
        <authorList>
            <person name="Cormier A."/>
            <person name="Giraud I."/>
            <person name="Wattier R."/>
            <person name="Teixeira M."/>
            <person name="Grandjean F."/>
            <person name="Rigaud T."/>
            <person name="Cordaux R."/>
        </authorList>
    </citation>
    <scope>NUCLEOTIDE SEQUENCE [LARGE SCALE GENOMIC DNA]</scope>
    <source>
        <strain evidence="3">T1</strain>
        <tissue evidence="3">Spores</tissue>
    </source>
</reference>
<accession>A0ABQ7I001</accession>
<dbReference type="SMART" id="SM00450">
    <property type="entry name" value="RHOD"/>
    <property type="match status" value="1"/>
</dbReference>
<dbReference type="Pfam" id="PF00899">
    <property type="entry name" value="ThiF"/>
    <property type="match status" value="1"/>
</dbReference>
<dbReference type="GO" id="GO:0016779">
    <property type="term" value="F:nucleotidyltransferase activity"/>
    <property type="evidence" value="ECO:0007669"/>
    <property type="project" value="UniProtKB-KW"/>
</dbReference>
<keyword evidence="1" id="KW-1133">Transmembrane helix</keyword>
<protein>
    <submittedName>
        <fullName evidence="3">Adenylyltransferase and sulfurtransferase MOCS3</fullName>
    </submittedName>
</protein>
<proteinExistence type="predicted"/>
<keyword evidence="1" id="KW-0472">Membrane</keyword>
<dbReference type="InterPro" id="IPR036873">
    <property type="entry name" value="Rhodanese-like_dom_sf"/>
</dbReference>
<keyword evidence="1" id="KW-0812">Transmembrane</keyword>
<dbReference type="PANTHER" id="PTHR10953">
    <property type="entry name" value="UBIQUITIN-ACTIVATING ENZYME E1"/>
    <property type="match status" value="1"/>
</dbReference>
<dbReference type="EMBL" id="SBIQ01000056">
    <property type="protein sequence ID" value="KAF7683731.1"/>
    <property type="molecule type" value="Genomic_DNA"/>
</dbReference>
<dbReference type="Gene3D" id="3.40.250.10">
    <property type="entry name" value="Rhodanese-like domain"/>
    <property type="match status" value="1"/>
</dbReference>
<dbReference type="InterPro" id="IPR045886">
    <property type="entry name" value="ThiF/MoeB/HesA"/>
</dbReference>
<sequence length="363" mass="40640">MKYESKLSNYDITRYSRQLILPELGVEGQLRINKARVLIIGLGGLGGPVLMYLSAAGVGTIGIIDYDKIEIHNLQRQILYKESSIGKEKLKEAEDFVINFNKNINVIKYSEMLSSENIKEIFAEYDLILDCTDSIICRYLVSDCCKKMNKDCIMASVLKWEGQVLVLPKNGVCYRCLFPKIRSNPPNCDEAGVVGSLCGVIGCMQATEAIKLILAPEKSAPTIITYNGFHGTFNKASLRTCCKNDHEDNIKVTSTPKPRPIGVDPSKIISWEDFYKGEFQLIDVRSALQFEICHIKESINIPFINTEAIEKIKSFKNKPVLVCARGIKAQEIANSLIEQDIDCLVIEGGLRSFKKHIDSSFPI</sequence>
<organism evidence="3 4">
    <name type="scientific">Astathelohania contejeani</name>
    <dbReference type="NCBI Taxonomy" id="164912"/>
    <lineage>
        <taxon>Eukaryota</taxon>
        <taxon>Fungi</taxon>
        <taxon>Fungi incertae sedis</taxon>
        <taxon>Microsporidia</taxon>
        <taxon>Astathelohaniidae</taxon>
        <taxon>Astathelohania</taxon>
    </lineage>
</organism>
<dbReference type="Gene3D" id="3.40.50.720">
    <property type="entry name" value="NAD(P)-binding Rossmann-like Domain"/>
    <property type="match status" value="1"/>
</dbReference>
<name>A0ABQ7I001_9MICR</name>
<keyword evidence="3" id="KW-0548">Nucleotidyltransferase</keyword>
<dbReference type="PANTHER" id="PTHR10953:SF102">
    <property type="entry name" value="ADENYLYLTRANSFERASE AND SULFURTRANSFERASE MOCS3"/>
    <property type="match status" value="1"/>
</dbReference>